<dbReference type="AlphaFoldDB" id="A0A0F4Z287"/>
<comment type="caution">
    <text evidence="2">The sequence shown here is derived from an EMBL/GenBank/DDBJ whole genome shotgun (WGS) entry which is preliminary data.</text>
</comment>
<dbReference type="OrthoDB" id="3259529at2759"/>
<sequence length="302" mass="33855">MAEAAATSGNNNDDEQPILSPAFHPLAIGNPGDKPPSHEDIVAVINILKDAGICCCFVDEVALNYYGAKRVRNDYVLCVPDEQHEQATKCFASHNTIFEPVGPSPVKGVHSLHHLYPRFKAIGRTDFLLILPASYCHIDCKPENIEWGQWGKSASLPYPKLNVYAQSMIDTRNGVDLSDLIDGMDLSEEWGEESLDLEGDCDLQWAQKRVEALRAAAPTPEQRATFLDPKPFPRREFWQERASIGSKRRRLGWKYSPEIYATRFRRHGSKDPRLRGMKKDLAAKAECTQQECQQDGGDLGNC</sequence>
<gene>
    <name evidence="2" type="ORF">T310_1980</name>
</gene>
<evidence type="ECO:0000256" key="1">
    <source>
        <dbReference type="SAM" id="MobiDB-lite"/>
    </source>
</evidence>
<evidence type="ECO:0000313" key="2">
    <source>
        <dbReference type="EMBL" id="KKA23998.1"/>
    </source>
</evidence>
<dbReference type="Proteomes" id="UP000053958">
    <property type="component" value="Unassembled WGS sequence"/>
</dbReference>
<protein>
    <submittedName>
        <fullName evidence="2">Uncharacterized protein</fullName>
    </submittedName>
</protein>
<dbReference type="EMBL" id="LASV01000079">
    <property type="protein sequence ID" value="KKA23998.1"/>
    <property type="molecule type" value="Genomic_DNA"/>
</dbReference>
<evidence type="ECO:0000313" key="3">
    <source>
        <dbReference type="Proteomes" id="UP000053958"/>
    </source>
</evidence>
<accession>A0A0F4Z287</accession>
<proteinExistence type="predicted"/>
<keyword evidence="3" id="KW-1185">Reference proteome</keyword>
<dbReference type="GeneID" id="25314331"/>
<organism evidence="2 3">
    <name type="scientific">Rasamsonia emersonii (strain ATCC 16479 / CBS 393.64 / IMI 116815)</name>
    <dbReference type="NCBI Taxonomy" id="1408163"/>
    <lineage>
        <taxon>Eukaryota</taxon>
        <taxon>Fungi</taxon>
        <taxon>Dikarya</taxon>
        <taxon>Ascomycota</taxon>
        <taxon>Pezizomycotina</taxon>
        <taxon>Eurotiomycetes</taxon>
        <taxon>Eurotiomycetidae</taxon>
        <taxon>Eurotiales</taxon>
        <taxon>Trichocomaceae</taxon>
        <taxon>Rasamsonia</taxon>
    </lineage>
</organism>
<feature type="region of interest" description="Disordered" evidence="1">
    <location>
        <begin position="1"/>
        <end position="31"/>
    </location>
</feature>
<reference evidence="2 3" key="1">
    <citation type="submission" date="2015-04" db="EMBL/GenBank/DDBJ databases">
        <authorList>
            <person name="Heijne W.H."/>
            <person name="Fedorova N.D."/>
            <person name="Nierman W.C."/>
            <person name="Vollebregt A.W."/>
            <person name="Zhao Z."/>
            <person name="Wu L."/>
            <person name="Kumar M."/>
            <person name="Stam H."/>
            <person name="van den Berg M.A."/>
            <person name="Pel H.J."/>
        </authorList>
    </citation>
    <scope>NUCLEOTIDE SEQUENCE [LARGE SCALE GENOMIC DNA]</scope>
    <source>
        <strain evidence="2 3">CBS 393.64</strain>
    </source>
</reference>
<name>A0A0F4Z287_RASE3</name>
<dbReference type="RefSeq" id="XP_013330610.1">
    <property type="nucleotide sequence ID" value="XM_013475156.1"/>
</dbReference>